<accession>A0A5Q2FH05</accession>
<dbReference type="AlphaFoldDB" id="A0A5Q2FH05"/>
<proteinExistence type="predicted"/>
<name>A0A5Q2FH05_9ACTN</name>
<gene>
    <name evidence="1" type="ORF">Rai3103_07865</name>
</gene>
<dbReference type="Proteomes" id="UP000386847">
    <property type="component" value="Chromosome"/>
</dbReference>
<dbReference type="EMBL" id="CP045725">
    <property type="protein sequence ID" value="QGF23596.1"/>
    <property type="molecule type" value="Genomic_DNA"/>
</dbReference>
<evidence type="ECO:0000313" key="2">
    <source>
        <dbReference type="Proteomes" id="UP000386847"/>
    </source>
</evidence>
<sequence length="110" mass="11511">MEGGDLVLRLAEALPADARLVVARPDPTPDLTSEPTGRAVRFNACALVAGDPPDDPVTGVAERAVVMLRPDRRAVPVLLAGDGATVVVGERLVDFAVGWNGCLVVRQSSR</sequence>
<protein>
    <submittedName>
        <fullName evidence="1">Uncharacterized protein</fullName>
    </submittedName>
</protein>
<organism evidence="1 2">
    <name type="scientific">Raineyella fluvialis</name>
    <dbReference type="NCBI Taxonomy" id="2662261"/>
    <lineage>
        <taxon>Bacteria</taxon>
        <taxon>Bacillati</taxon>
        <taxon>Actinomycetota</taxon>
        <taxon>Actinomycetes</taxon>
        <taxon>Propionibacteriales</taxon>
        <taxon>Propionibacteriaceae</taxon>
        <taxon>Raineyella</taxon>
    </lineage>
</organism>
<dbReference type="KEGG" id="rain:Rai3103_07865"/>
<reference evidence="1 2" key="1">
    <citation type="submission" date="2019-10" db="EMBL/GenBank/DDBJ databases">
        <title>Genomic analysis of Raineyella sp. CBA3103.</title>
        <authorList>
            <person name="Roh S.W."/>
        </authorList>
    </citation>
    <scope>NUCLEOTIDE SEQUENCE [LARGE SCALE GENOMIC DNA]</scope>
    <source>
        <strain evidence="1 2">CBA3103</strain>
    </source>
</reference>
<keyword evidence="2" id="KW-1185">Reference proteome</keyword>
<evidence type="ECO:0000313" key="1">
    <source>
        <dbReference type="EMBL" id="QGF23596.1"/>
    </source>
</evidence>